<gene>
    <name evidence="3" type="ORF">SAMN04488518_102177</name>
</gene>
<name>A0A1I3WV84_9HYPH</name>
<proteinExistence type="predicted"/>
<protein>
    <recommendedName>
        <fullName evidence="5">Transmembrane protein (PGPGW)</fullName>
    </recommendedName>
</protein>
<feature type="region of interest" description="Disordered" evidence="1">
    <location>
        <begin position="83"/>
        <end position="107"/>
    </location>
</feature>
<evidence type="ECO:0000313" key="3">
    <source>
        <dbReference type="EMBL" id="SFK10797.1"/>
    </source>
</evidence>
<dbReference type="EMBL" id="FOSK01000002">
    <property type="protein sequence ID" value="SFK10797.1"/>
    <property type="molecule type" value="Genomic_DNA"/>
</dbReference>
<feature type="compositionally biased region" description="Basic residues" evidence="1">
    <location>
        <begin position="83"/>
        <end position="92"/>
    </location>
</feature>
<feature type="transmembrane region" description="Helical" evidence="2">
    <location>
        <begin position="31"/>
        <end position="47"/>
    </location>
</feature>
<keyword evidence="2" id="KW-0812">Transmembrane</keyword>
<comment type="caution">
    <text evidence="3">The sequence shown here is derived from an EMBL/GenBank/DDBJ whole genome shotgun (WGS) entry which is preliminary data.</text>
</comment>
<evidence type="ECO:0000256" key="1">
    <source>
        <dbReference type="SAM" id="MobiDB-lite"/>
    </source>
</evidence>
<evidence type="ECO:0000256" key="2">
    <source>
        <dbReference type="SAM" id="Phobius"/>
    </source>
</evidence>
<accession>A0A1I3WV84</accession>
<evidence type="ECO:0008006" key="5">
    <source>
        <dbReference type="Google" id="ProtNLM"/>
    </source>
</evidence>
<keyword evidence="4" id="KW-1185">Reference proteome</keyword>
<evidence type="ECO:0000313" key="4">
    <source>
        <dbReference type="Proteomes" id="UP000199598"/>
    </source>
</evidence>
<feature type="compositionally biased region" description="Polar residues" evidence="1">
    <location>
        <begin position="98"/>
        <end position="107"/>
    </location>
</feature>
<feature type="transmembrane region" description="Helical" evidence="2">
    <location>
        <begin position="7"/>
        <end position="25"/>
    </location>
</feature>
<sequence length="107" mass="12183">MIKGLSVFAAIICIVLGLLTVWTPIPTGVPLLALGTVLLIATSRRFAKFVRRHRKNFTWLNQALHWIEVRSSGRFKKIIRRTRPRYFKRQRGKGQPSPKDNGTKSAA</sequence>
<keyword evidence="2" id="KW-0472">Membrane</keyword>
<reference evidence="3 4" key="1">
    <citation type="submission" date="2016-10" db="EMBL/GenBank/DDBJ databases">
        <authorList>
            <person name="Varghese N."/>
            <person name="Submissions S."/>
        </authorList>
    </citation>
    <scope>NUCLEOTIDE SEQUENCE [LARGE SCALE GENOMIC DNA]</scope>
    <source>
        <strain evidence="3 4">DSM 16392</strain>
    </source>
</reference>
<keyword evidence="2" id="KW-1133">Transmembrane helix</keyword>
<dbReference type="Proteomes" id="UP000199598">
    <property type="component" value="Unassembled WGS sequence"/>
</dbReference>
<organism evidence="3 4">
    <name type="scientific">Pseudovibrio ascidiaceicola</name>
    <dbReference type="NCBI Taxonomy" id="285279"/>
    <lineage>
        <taxon>Bacteria</taxon>
        <taxon>Pseudomonadati</taxon>
        <taxon>Pseudomonadota</taxon>
        <taxon>Alphaproteobacteria</taxon>
        <taxon>Hyphomicrobiales</taxon>
        <taxon>Stappiaceae</taxon>
        <taxon>Pseudovibrio</taxon>
    </lineage>
</organism>